<dbReference type="RefSeq" id="YP_009278416.1">
    <property type="nucleotide sequence ID" value="NC_031007.1"/>
</dbReference>
<dbReference type="Proteomes" id="UP000201594">
    <property type="component" value="Segment"/>
</dbReference>
<proteinExistence type="predicted"/>
<dbReference type="EMBL" id="KX397367">
    <property type="protein sequence ID" value="ANZ48953.1"/>
    <property type="molecule type" value="Genomic_DNA"/>
</dbReference>
<organism evidence="1 2">
    <name type="scientific">Erwinia phage vB_EamM_EarlPhillipIV</name>
    <dbReference type="NCBI Taxonomy" id="1883372"/>
    <lineage>
        <taxon>Viruses</taxon>
        <taxon>Duplodnaviria</taxon>
        <taxon>Heunggongvirae</taxon>
        <taxon>Uroviricota</taxon>
        <taxon>Caudoviricetes</taxon>
        <taxon>Chimalliviridae</taxon>
        <taxon>Derbicusvirus</taxon>
        <taxon>Derbicusvirus derbicus</taxon>
    </lineage>
</organism>
<evidence type="ECO:0000313" key="1">
    <source>
        <dbReference type="EMBL" id="ANZ48953.1"/>
    </source>
</evidence>
<dbReference type="KEGG" id="vg:29061707"/>
<reference evidence="1 2" key="1">
    <citation type="submission" date="2016-06" db="EMBL/GenBank/DDBJ databases">
        <authorList>
            <person name="Kjaerup R.B."/>
            <person name="Dalgaard T.S."/>
            <person name="Juul-Madsen H.R."/>
        </authorList>
    </citation>
    <scope>NUCLEOTIDE SEQUENCE [LARGE SCALE GENOMIC DNA]</scope>
</reference>
<dbReference type="OrthoDB" id="14329at10239"/>
<accession>A0A1B2ICE9</accession>
<gene>
    <name evidence="1" type="ORF">EARLPHILLIPIV_104</name>
</gene>
<evidence type="ECO:0000313" key="2">
    <source>
        <dbReference type="Proteomes" id="UP000201594"/>
    </source>
</evidence>
<dbReference type="GeneID" id="29061707"/>
<protein>
    <submittedName>
        <fullName evidence="1">Uncharacterized protein</fullName>
    </submittedName>
</protein>
<sequence length="296" mass="33464">MIVAGHKSDIPAVVWESAIKKMPDEIVRQSRHANIKFIIETDDDGEVVAFAVGETMTVYYVMAGIYTVDDCPSPNFMAEGMRQLGLKVATLSVESDDEVFKEIGFVVANRLYASTPEVPLDTPAFVTSMDLVPECDWPKYEMLMAMDLEVHKPTEDGRGYEAPCRELFKKIKANPELAVVKLKDGRLHGIMMMMKSLMRPDDCTPLLQADLYVPQALLALPSEPGELTIPDELLHYATRLLESQNKRMVIQSEREDGEIYLRDVLKYQYIYSTCQYYVQEEDELVEATADAMDDPS</sequence>
<name>A0A1B2ICE9_9CAUD</name>